<protein>
    <submittedName>
        <fullName evidence="6">NADH-FMN oxidoreductase RutF, flavin reductase (DIM6/NTAB) family</fullName>
    </submittedName>
</protein>
<dbReference type="PANTHER" id="PTHR33798">
    <property type="entry name" value="FLAVOPROTEIN OXYGENASE"/>
    <property type="match status" value="1"/>
</dbReference>
<dbReference type="Gene3D" id="2.30.110.10">
    <property type="entry name" value="Electron Transport, Fmn-binding Protein, Chain A"/>
    <property type="match status" value="1"/>
</dbReference>
<gene>
    <name evidence="6" type="ORF">SAMN05216362_103119</name>
</gene>
<keyword evidence="7" id="KW-1185">Reference proteome</keyword>
<comment type="cofactor">
    <cofactor evidence="1">
        <name>FMN</name>
        <dbReference type="ChEBI" id="CHEBI:58210"/>
    </cofactor>
</comment>
<keyword evidence="3" id="KW-0288">FMN</keyword>
<comment type="similarity">
    <text evidence="4">Belongs to the flavoredoxin family.</text>
</comment>
<dbReference type="Proteomes" id="UP000199427">
    <property type="component" value="Unassembled WGS sequence"/>
</dbReference>
<dbReference type="STRING" id="571933.SAMN05216362_103119"/>
<evidence type="ECO:0000259" key="5">
    <source>
        <dbReference type="SMART" id="SM00903"/>
    </source>
</evidence>
<evidence type="ECO:0000256" key="4">
    <source>
        <dbReference type="ARBA" id="ARBA00038054"/>
    </source>
</evidence>
<evidence type="ECO:0000313" key="6">
    <source>
        <dbReference type="EMBL" id="SEP83376.1"/>
    </source>
</evidence>
<accession>A0A1H9B2W5</accession>
<dbReference type="Pfam" id="PF01613">
    <property type="entry name" value="Flavin_Reduct"/>
    <property type="match status" value="1"/>
</dbReference>
<dbReference type="RefSeq" id="WP_091772528.1">
    <property type="nucleotide sequence ID" value="NZ_FOES01000003.1"/>
</dbReference>
<dbReference type="GO" id="GO:0016646">
    <property type="term" value="F:oxidoreductase activity, acting on the CH-NH group of donors, NAD or NADP as acceptor"/>
    <property type="evidence" value="ECO:0007669"/>
    <property type="project" value="UniProtKB-ARBA"/>
</dbReference>
<sequence>MKSINPIDLSPKDNYKLLSGSVIPRPIAFVTSLNEKGVLNAAPFSFFNMVAGTPPLIVLSVGRIKGEIKKHTAQNILEKGEFVVHILDMDLLETMNQTSAPYSDSVSEVERVGLSPIDSTEIDVPGVKEAKVRLECKLFQHIPLEENQECNNDLFIGKVIKYHIDDAIYDNGRILAEQLNPIARLAGPNYAQLSENIFLERPSKGE</sequence>
<dbReference type="GO" id="GO:0010181">
    <property type="term" value="F:FMN binding"/>
    <property type="evidence" value="ECO:0007669"/>
    <property type="project" value="InterPro"/>
</dbReference>
<dbReference type="AlphaFoldDB" id="A0A1H9B2W5"/>
<keyword evidence="2" id="KW-0285">Flavoprotein</keyword>
<dbReference type="InterPro" id="IPR012349">
    <property type="entry name" value="Split_barrel_FMN-bd"/>
</dbReference>
<name>A0A1H9B2W5_9BACI</name>
<evidence type="ECO:0000313" key="7">
    <source>
        <dbReference type="Proteomes" id="UP000199427"/>
    </source>
</evidence>
<dbReference type="PANTHER" id="PTHR33798:SF5">
    <property type="entry name" value="FLAVIN REDUCTASE LIKE DOMAIN-CONTAINING PROTEIN"/>
    <property type="match status" value="1"/>
</dbReference>
<reference evidence="6 7" key="1">
    <citation type="submission" date="2016-10" db="EMBL/GenBank/DDBJ databases">
        <authorList>
            <person name="de Groot N.N."/>
        </authorList>
    </citation>
    <scope>NUCLEOTIDE SEQUENCE [LARGE SCALE GENOMIC DNA]</scope>
    <source>
        <strain evidence="6 7">DSM 21633</strain>
    </source>
</reference>
<evidence type="ECO:0000256" key="2">
    <source>
        <dbReference type="ARBA" id="ARBA00022630"/>
    </source>
</evidence>
<dbReference type="OrthoDB" id="9794638at2"/>
<organism evidence="6 7">
    <name type="scientific">Piscibacillus halophilus</name>
    <dbReference type="NCBI Taxonomy" id="571933"/>
    <lineage>
        <taxon>Bacteria</taxon>
        <taxon>Bacillati</taxon>
        <taxon>Bacillota</taxon>
        <taxon>Bacilli</taxon>
        <taxon>Bacillales</taxon>
        <taxon>Bacillaceae</taxon>
        <taxon>Piscibacillus</taxon>
    </lineage>
</organism>
<feature type="domain" description="Flavin reductase like" evidence="5">
    <location>
        <begin position="20"/>
        <end position="176"/>
    </location>
</feature>
<dbReference type="InterPro" id="IPR002563">
    <property type="entry name" value="Flavin_Rdtase-like_dom"/>
</dbReference>
<dbReference type="SUPFAM" id="SSF50475">
    <property type="entry name" value="FMN-binding split barrel"/>
    <property type="match status" value="1"/>
</dbReference>
<evidence type="ECO:0000256" key="3">
    <source>
        <dbReference type="ARBA" id="ARBA00022643"/>
    </source>
</evidence>
<proteinExistence type="inferred from homology"/>
<dbReference type="SMART" id="SM00903">
    <property type="entry name" value="Flavin_Reduct"/>
    <property type="match status" value="1"/>
</dbReference>
<evidence type="ECO:0000256" key="1">
    <source>
        <dbReference type="ARBA" id="ARBA00001917"/>
    </source>
</evidence>
<dbReference type="EMBL" id="FOES01000003">
    <property type="protein sequence ID" value="SEP83376.1"/>
    <property type="molecule type" value="Genomic_DNA"/>
</dbReference>